<keyword evidence="3" id="KW-0548">Nucleotidyltransferase</keyword>
<evidence type="ECO:0000256" key="6">
    <source>
        <dbReference type="ARBA" id="ARBA00023277"/>
    </source>
</evidence>
<dbReference type="STRING" id="1028.SAMN05661096_01268"/>
<evidence type="ECO:0000256" key="1">
    <source>
        <dbReference type="ARBA" id="ARBA00012519"/>
    </source>
</evidence>
<dbReference type="Pfam" id="PF01467">
    <property type="entry name" value="CTP_transf_like"/>
    <property type="match status" value="1"/>
</dbReference>
<gene>
    <name evidence="9" type="ORF">SAMN05661096_01268</name>
</gene>
<feature type="domain" description="Cytidyltransferase-like" evidence="8">
    <location>
        <begin position="30"/>
        <end position="154"/>
    </location>
</feature>
<dbReference type="NCBIfam" id="TIGR00125">
    <property type="entry name" value="cyt_tran_rel"/>
    <property type="match status" value="1"/>
</dbReference>
<keyword evidence="5" id="KW-0067">ATP-binding</keyword>
<protein>
    <recommendedName>
        <fullName evidence="1">D-glycero-beta-D-manno-heptose 1-phosphate adenylyltransferase</fullName>
        <ecNumber evidence="1">2.7.7.70</ecNumber>
    </recommendedName>
</protein>
<dbReference type="EC" id="2.7.7.70" evidence="1"/>
<organism evidence="9 10">
    <name type="scientific">Marivirga sericea</name>
    <dbReference type="NCBI Taxonomy" id="1028"/>
    <lineage>
        <taxon>Bacteria</taxon>
        <taxon>Pseudomonadati</taxon>
        <taxon>Bacteroidota</taxon>
        <taxon>Cytophagia</taxon>
        <taxon>Cytophagales</taxon>
        <taxon>Marivirgaceae</taxon>
        <taxon>Marivirga</taxon>
    </lineage>
</organism>
<dbReference type="GO" id="GO:0016779">
    <property type="term" value="F:nucleotidyltransferase activity"/>
    <property type="evidence" value="ECO:0007669"/>
    <property type="project" value="UniProtKB-KW"/>
</dbReference>
<evidence type="ECO:0000256" key="3">
    <source>
        <dbReference type="ARBA" id="ARBA00022695"/>
    </source>
</evidence>
<dbReference type="AlphaFoldDB" id="A0A1X7J3Z2"/>
<dbReference type="InterPro" id="IPR014729">
    <property type="entry name" value="Rossmann-like_a/b/a_fold"/>
</dbReference>
<evidence type="ECO:0000256" key="5">
    <source>
        <dbReference type="ARBA" id="ARBA00022840"/>
    </source>
</evidence>
<evidence type="ECO:0000313" key="9">
    <source>
        <dbReference type="EMBL" id="SMG22226.1"/>
    </source>
</evidence>
<evidence type="ECO:0000256" key="2">
    <source>
        <dbReference type="ARBA" id="ARBA00022679"/>
    </source>
</evidence>
<dbReference type="InterPro" id="IPR011914">
    <property type="entry name" value="RfaE_dom_II"/>
</dbReference>
<evidence type="ECO:0000256" key="7">
    <source>
        <dbReference type="ARBA" id="ARBA00047428"/>
    </source>
</evidence>
<accession>A0A1X7J3Z2</accession>
<dbReference type="EMBL" id="FXAW01000002">
    <property type="protein sequence ID" value="SMG22226.1"/>
    <property type="molecule type" value="Genomic_DNA"/>
</dbReference>
<name>A0A1X7J3Z2_9BACT</name>
<dbReference type="Gene3D" id="3.40.50.620">
    <property type="entry name" value="HUPs"/>
    <property type="match status" value="1"/>
</dbReference>
<dbReference type="Proteomes" id="UP000193804">
    <property type="component" value="Unassembled WGS sequence"/>
</dbReference>
<dbReference type="InterPro" id="IPR050385">
    <property type="entry name" value="Archaeal_FAD_synthase"/>
</dbReference>
<keyword evidence="6" id="KW-0119">Carbohydrate metabolism</keyword>
<dbReference type="GO" id="GO:0016773">
    <property type="term" value="F:phosphotransferase activity, alcohol group as acceptor"/>
    <property type="evidence" value="ECO:0007669"/>
    <property type="project" value="InterPro"/>
</dbReference>
<comment type="catalytic activity">
    <reaction evidence="7">
        <text>D-glycero-beta-D-manno-heptose 1-phosphate + ATP + H(+) = ADP-D-glycero-beta-D-manno-heptose + diphosphate</text>
        <dbReference type="Rhea" id="RHEA:27465"/>
        <dbReference type="ChEBI" id="CHEBI:15378"/>
        <dbReference type="ChEBI" id="CHEBI:30616"/>
        <dbReference type="ChEBI" id="CHEBI:33019"/>
        <dbReference type="ChEBI" id="CHEBI:59967"/>
        <dbReference type="ChEBI" id="CHEBI:61593"/>
        <dbReference type="EC" id="2.7.7.70"/>
    </reaction>
</comment>
<dbReference type="InterPro" id="IPR004821">
    <property type="entry name" value="Cyt_trans-like"/>
</dbReference>
<evidence type="ECO:0000259" key="8">
    <source>
        <dbReference type="Pfam" id="PF01467"/>
    </source>
</evidence>
<evidence type="ECO:0000256" key="4">
    <source>
        <dbReference type="ARBA" id="ARBA00022741"/>
    </source>
</evidence>
<evidence type="ECO:0000313" key="10">
    <source>
        <dbReference type="Proteomes" id="UP000193804"/>
    </source>
</evidence>
<proteinExistence type="predicted"/>
<dbReference type="GO" id="GO:0005524">
    <property type="term" value="F:ATP binding"/>
    <property type="evidence" value="ECO:0007669"/>
    <property type="project" value="UniProtKB-KW"/>
</dbReference>
<keyword evidence="4" id="KW-0547">Nucleotide-binding</keyword>
<keyword evidence="10" id="KW-1185">Reference proteome</keyword>
<reference evidence="10" key="1">
    <citation type="submission" date="2017-04" db="EMBL/GenBank/DDBJ databases">
        <authorList>
            <person name="Varghese N."/>
            <person name="Submissions S."/>
        </authorList>
    </citation>
    <scope>NUCLEOTIDE SEQUENCE [LARGE SCALE GENOMIC DNA]</scope>
    <source>
        <strain evidence="10">DSM 4125</strain>
    </source>
</reference>
<sequence>MKYMATAEKIFSLNELVSKRQDWNDYKIVFTNGCFDILHLGHVDYLEKAASKGDKLIVAINTDASVSKLKGPNRPINNENARARVIAALSFVDAVTFFSDDTPLTLIKQLKPDVLVKGSDYNISNIVGADVVMANGGKVETIELVEGYSTTNIINKITQ</sequence>
<keyword evidence="2" id="KW-0808">Transferase</keyword>
<dbReference type="PANTHER" id="PTHR43793:SF2">
    <property type="entry name" value="BIFUNCTIONAL PROTEIN HLDE"/>
    <property type="match status" value="1"/>
</dbReference>
<dbReference type="NCBIfam" id="TIGR02199">
    <property type="entry name" value="rfaE_dom_II"/>
    <property type="match status" value="1"/>
</dbReference>
<dbReference type="SUPFAM" id="SSF52374">
    <property type="entry name" value="Nucleotidylyl transferase"/>
    <property type="match status" value="1"/>
</dbReference>
<dbReference type="PANTHER" id="PTHR43793">
    <property type="entry name" value="FAD SYNTHASE"/>
    <property type="match status" value="1"/>
</dbReference>
<dbReference type="GO" id="GO:0005975">
    <property type="term" value="P:carbohydrate metabolic process"/>
    <property type="evidence" value="ECO:0007669"/>
    <property type="project" value="InterPro"/>
</dbReference>